<keyword evidence="3" id="KW-1185">Reference proteome</keyword>
<dbReference type="PANTHER" id="PTHR36434">
    <property type="entry name" value="MEMBRANE PROTEASE YUGP-RELATED"/>
    <property type="match status" value="1"/>
</dbReference>
<dbReference type="EMBL" id="PDVP01000004">
    <property type="protein sequence ID" value="PHP67241.1"/>
    <property type="molecule type" value="Genomic_DNA"/>
</dbReference>
<organism evidence="2 3">
    <name type="scientific">Zhengella mangrovi</name>
    <dbReference type="NCBI Taxonomy" id="1982044"/>
    <lineage>
        <taxon>Bacteria</taxon>
        <taxon>Pseudomonadati</taxon>
        <taxon>Pseudomonadota</taxon>
        <taxon>Alphaproteobacteria</taxon>
        <taxon>Hyphomicrobiales</taxon>
        <taxon>Notoacmeibacteraceae</taxon>
        <taxon>Zhengella</taxon>
    </lineage>
</organism>
<keyword evidence="1" id="KW-1133">Transmembrane helix</keyword>
<name>A0A2G1QP45_9HYPH</name>
<reference evidence="2 3" key="1">
    <citation type="submission" date="2017-10" db="EMBL/GenBank/DDBJ databases">
        <title>Sedimentibacterium mangrovi gen. nov., sp. nov., a novel member of family Phyllobacteriacea isolated from mangrove sediment.</title>
        <authorList>
            <person name="Liao H."/>
            <person name="Tian Y."/>
        </authorList>
    </citation>
    <scope>NUCLEOTIDE SEQUENCE [LARGE SCALE GENOMIC DNA]</scope>
    <source>
        <strain evidence="2 3">X9-2-2</strain>
    </source>
</reference>
<proteinExistence type="predicted"/>
<dbReference type="RefSeq" id="WP_099306068.1">
    <property type="nucleotide sequence ID" value="NZ_PDVP01000004.1"/>
</dbReference>
<dbReference type="Pfam" id="PF04298">
    <property type="entry name" value="Zn_peptidase_2"/>
    <property type="match status" value="1"/>
</dbReference>
<feature type="transmembrane region" description="Helical" evidence="1">
    <location>
        <begin position="199"/>
        <end position="219"/>
    </location>
</feature>
<keyword evidence="1" id="KW-0472">Membrane</keyword>
<comment type="caution">
    <text evidence="2">The sequence shown here is derived from an EMBL/GenBank/DDBJ whole genome shotgun (WGS) entry which is preliminary data.</text>
</comment>
<dbReference type="AlphaFoldDB" id="A0A2G1QP45"/>
<gene>
    <name evidence="2" type="ORF">CSC94_09360</name>
</gene>
<feature type="transmembrane region" description="Helical" evidence="1">
    <location>
        <begin position="143"/>
        <end position="162"/>
    </location>
</feature>
<evidence type="ECO:0000313" key="3">
    <source>
        <dbReference type="Proteomes" id="UP000221168"/>
    </source>
</evidence>
<dbReference type="PANTHER" id="PTHR36434:SF1">
    <property type="entry name" value="MEMBRANE PROTEASE YUGP-RELATED"/>
    <property type="match status" value="1"/>
</dbReference>
<evidence type="ECO:0000313" key="2">
    <source>
        <dbReference type="EMBL" id="PHP67241.1"/>
    </source>
</evidence>
<dbReference type="OrthoDB" id="9805386at2"/>
<keyword evidence="1" id="KW-0812">Transmembrane</keyword>
<evidence type="ECO:0000256" key="1">
    <source>
        <dbReference type="SAM" id="Phobius"/>
    </source>
</evidence>
<accession>A0A2G1QP45</accession>
<protein>
    <submittedName>
        <fullName evidence="2">Peptidase</fullName>
    </submittedName>
</protein>
<sequence length="226" mass="24399">MLYALAFILLLAVVSLPQAWVKWALSRHGADRPDLPGTGGELAEHLVAEFGLEGVRVEQTPAGDHYDPQTRTVRLSPAHHGGRSVAAVAVAAHEVGHALQHAARDRWLDRRQRLAHLAIWTDRLAGIVFIAAPLLGVAARVPVVMIALVGLGIALLGVRVLFNVITLPVEFDASFGKALPILTKGRYLHDSDMPAARTVLRAAALTYVAGALISLVDLARWIRLLR</sequence>
<feature type="transmembrane region" description="Helical" evidence="1">
    <location>
        <begin position="114"/>
        <end position="136"/>
    </location>
</feature>
<dbReference type="InterPro" id="IPR007395">
    <property type="entry name" value="Zn_peptidase_2"/>
</dbReference>
<dbReference type="Proteomes" id="UP000221168">
    <property type="component" value="Unassembled WGS sequence"/>
</dbReference>